<evidence type="ECO:0000313" key="8">
    <source>
        <dbReference type="EMBL" id="QZD95765.1"/>
    </source>
</evidence>
<evidence type="ECO:0000256" key="5">
    <source>
        <dbReference type="ARBA" id="ARBA00022989"/>
    </source>
</evidence>
<dbReference type="PANTHER" id="PTHR43266:SF2">
    <property type="entry name" value="MAJOR FACILITATOR SUPERFAMILY (MFS) PROFILE DOMAIN-CONTAINING PROTEIN"/>
    <property type="match status" value="1"/>
</dbReference>
<evidence type="ECO:0000256" key="3">
    <source>
        <dbReference type="ARBA" id="ARBA00022475"/>
    </source>
</evidence>
<organism evidence="8 9">
    <name type="scientific">Qipengyuania gelatinilytica</name>
    <dbReference type="NCBI Taxonomy" id="2867231"/>
    <lineage>
        <taxon>Bacteria</taxon>
        <taxon>Pseudomonadati</taxon>
        <taxon>Pseudomonadota</taxon>
        <taxon>Alphaproteobacteria</taxon>
        <taxon>Sphingomonadales</taxon>
        <taxon>Erythrobacteraceae</taxon>
        <taxon>Qipengyuania</taxon>
    </lineage>
</organism>
<dbReference type="CDD" id="cd06173">
    <property type="entry name" value="MFS_MefA_like"/>
    <property type="match status" value="1"/>
</dbReference>
<dbReference type="SUPFAM" id="SSF103473">
    <property type="entry name" value="MFS general substrate transporter"/>
    <property type="match status" value="1"/>
</dbReference>
<feature type="transmembrane region" description="Helical" evidence="7">
    <location>
        <begin position="349"/>
        <end position="372"/>
    </location>
</feature>
<comment type="subcellular location">
    <subcellularLocation>
        <location evidence="1">Cell membrane</location>
        <topology evidence="1">Multi-pass membrane protein</topology>
    </subcellularLocation>
</comment>
<sequence>MFTSTHLLRTRRFLPLFVTQLFNAFNDNLYKTAMVLFVVYQIYNSEEAEGMFSAVASGLFILPFFILSALAGQLADMRDKASIIRKVKACEILLMVIGASGLLLAWKGYELPVTLFGIETSIPVLLMLLALFMTGIQSTFLGPIKYAILPQHLRKDEVLAGTGLVEAGTYIAILAGTILAGWIPVEVAAIAIIATSIVGYLISRQVPEAPPLGKVEELDWHILRASRKLVVDTMHNREVFYAILAISFFWTIGAVLFIQFPPLAKNVIMASKEVASIFLVVFSVGVAIGSVAINALLKGNVSARYAPQSVIAMGLFVVAFYFVAKFWAADKPTELLDVASFLAWPMATVLLLCLLGIAVAGGMFVVPLYAFLTTRAAPDQASRTIAANNIVNSGAMVIGSLLVMGMSAAGIPIVEQVLISAGMCLISAWLGRRLLNAERHAAAAAAA</sequence>
<accession>A0ABX9A3B3</accession>
<dbReference type="RefSeq" id="WP_221431493.1">
    <property type="nucleotide sequence ID" value="NZ_CP081294.1"/>
</dbReference>
<feature type="transmembrane region" description="Helical" evidence="7">
    <location>
        <begin position="158"/>
        <end position="176"/>
    </location>
</feature>
<dbReference type="EMBL" id="CP081294">
    <property type="protein sequence ID" value="QZD95765.1"/>
    <property type="molecule type" value="Genomic_DNA"/>
</dbReference>
<evidence type="ECO:0000313" key="9">
    <source>
        <dbReference type="Proteomes" id="UP000824321"/>
    </source>
</evidence>
<feature type="transmembrane region" description="Helical" evidence="7">
    <location>
        <begin position="50"/>
        <end position="71"/>
    </location>
</feature>
<feature type="transmembrane region" description="Helical" evidence="7">
    <location>
        <begin position="409"/>
        <end position="430"/>
    </location>
</feature>
<evidence type="ECO:0000256" key="4">
    <source>
        <dbReference type="ARBA" id="ARBA00022692"/>
    </source>
</evidence>
<reference evidence="8 9" key="1">
    <citation type="submission" date="2021-08" db="EMBL/GenBank/DDBJ databases">
        <title>Comparative Genomics Analysis of the Genus Qipengyuania Reveals Extensive Genetic Diversity and Metabolic Versatility, Including the Description of Fifteen Novel Species.</title>
        <authorList>
            <person name="Liu Y."/>
        </authorList>
    </citation>
    <scope>NUCLEOTIDE SEQUENCE [LARGE SCALE GENOMIC DNA]</scope>
    <source>
        <strain evidence="8 9">1NDH1</strain>
    </source>
</reference>
<proteinExistence type="predicted"/>
<feature type="transmembrane region" description="Helical" evidence="7">
    <location>
        <begin position="182"/>
        <end position="202"/>
    </location>
</feature>
<keyword evidence="6 7" id="KW-0472">Membrane</keyword>
<feature type="transmembrane region" description="Helical" evidence="7">
    <location>
        <begin position="274"/>
        <end position="297"/>
    </location>
</feature>
<feature type="transmembrane region" description="Helical" evidence="7">
    <location>
        <begin position="121"/>
        <end position="146"/>
    </location>
</feature>
<evidence type="ECO:0000256" key="7">
    <source>
        <dbReference type="SAM" id="Phobius"/>
    </source>
</evidence>
<dbReference type="PANTHER" id="PTHR43266">
    <property type="entry name" value="MACROLIDE-EFFLUX PROTEIN"/>
    <property type="match status" value="1"/>
</dbReference>
<protein>
    <submittedName>
        <fullName evidence="8">MFS transporter</fullName>
    </submittedName>
</protein>
<name>A0ABX9A3B3_9SPHN</name>
<evidence type="ECO:0000256" key="1">
    <source>
        <dbReference type="ARBA" id="ARBA00004651"/>
    </source>
</evidence>
<keyword evidence="2" id="KW-0813">Transport</keyword>
<keyword evidence="3" id="KW-1003">Cell membrane</keyword>
<feature type="transmembrane region" description="Helical" evidence="7">
    <location>
        <begin position="309"/>
        <end position="329"/>
    </location>
</feature>
<dbReference type="Pfam" id="PF07690">
    <property type="entry name" value="MFS_1"/>
    <property type="match status" value="1"/>
</dbReference>
<dbReference type="Gene3D" id="1.20.1250.20">
    <property type="entry name" value="MFS general substrate transporter like domains"/>
    <property type="match status" value="1"/>
</dbReference>
<dbReference type="InterPro" id="IPR011701">
    <property type="entry name" value="MFS"/>
</dbReference>
<feature type="transmembrane region" description="Helical" evidence="7">
    <location>
        <begin position="384"/>
        <end position="403"/>
    </location>
</feature>
<feature type="transmembrane region" description="Helical" evidence="7">
    <location>
        <begin position="92"/>
        <end position="109"/>
    </location>
</feature>
<keyword evidence="5 7" id="KW-1133">Transmembrane helix</keyword>
<keyword evidence="4 7" id="KW-0812">Transmembrane</keyword>
<keyword evidence="9" id="KW-1185">Reference proteome</keyword>
<evidence type="ECO:0000256" key="6">
    <source>
        <dbReference type="ARBA" id="ARBA00023136"/>
    </source>
</evidence>
<feature type="transmembrane region" description="Helical" evidence="7">
    <location>
        <begin position="239"/>
        <end position="262"/>
    </location>
</feature>
<gene>
    <name evidence="8" type="ORF">K3136_03300</name>
</gene>
<dbReference type="InterPro" id="IPR036259">
    <property type="entry name" value="MFS_trans_sf"/>
</dbReference>
<evidence type="ECO:0000256" key="2">
    <source>
        <dbReference type="ARBA" id="ARBA00022448"/>
    </source>
</evidence>
<dbReference type="Proteomes" id="UP000824321">
    <property type="component" value="Chromosome"/>
</dbReference>